<dbReference type="RefSeq" id="XP_033379587.1">
    <property type="nucleotide sequence ID" value="XM_033531286.1"/>
</dbReference>
<evidence type="ECO:0000313" key="1">
    <source>
        <dbReference type="EMBL" id="KAF2011248.1"/>
    </source>
</evidence>
<dbReference type="EMBL" id="ML978074">
    <property type="protein sequence ID" value="KAF2011248.1"/>
    <property type="molecule type" value="Genomic_DNA"/>
</dbReference>
<organism evidence="1 2">
    <name type="scientific">Aaosphaeria arxii CBS 175.79</name>
    <dbReference type="NCBI Taxonomy" id="1450172"/>
    <lineage>
        <taxon>Eukaryota</taxon>
        <taxon>Fungi</taxon>
        <taxon>Dikarya</taxon>
        <taxon>Ascomycota</taxon>
        <taxon>Pezizomycotina</taxon>
        <taxon>Dothideomycetes</taxon>
        <taxon>Pleosporomycetidae</taxon>
        <taxon>Pleosporales</taxon>
        <taxon>Pleosporales incertae sedis</taxon>
        <taxon>Aaosphaeria</taxon>
    </lineage>
</organism>
<protein>
    <submittedName>
        <fullName evidence="1">Uncharacterized protein</fullName>
    </submittedName>
</protein>
<keyword evidence="2" id="KW-1185">Reference proteome</keyword>
<gene>
    <name evidence="1" type="ORF">BU24DRAFT_453837</name>
</gene>
<dbReference type="GeneID" id="54288683"/>
<accession>A0A6A5XE06</accession>
<reference evidence="1" key="1">
    <citation type="journal article" date="2020" name="Stud. Mycol.">
        <title>101 Dothideomycetes genomes: a test case for predicting lifestyles and emergence of pathogens.</title>
        <authorList>
            <person name="Haridas S."/>
            <person name="Albert R."/>
            <person name="Binder M."/>
            <person name="Bloem J."/>
            <person name="Labutti K."/>
            <person name="Salamov A."/>
            <person name="Andreopoulos B."/>
            <person name="Baker S."/>
            <person name="Barry K."/>
            <person name="Bills G."/>
            <person name="Bluhm B."/>
            <person name="Cannon C."/>
            <person name="Castanera R."/>
            <person name="Culley D."/>
            <person name="Daum C."/>
            <person name="Ezra D."/>
            <person name="Gonzalez J."/>
            <person name="Henrissat B."/>
            <person name="Kuo A."/>
            <person name="Liang C."/>
            <person name="Lipzen A."/>
            <person name="Lutzoni F."/>
            <person name="Magnuson J."/>
            <person name="Mondo S."/>
            <person name="Nolan M."/>
            <person name="Ohm R."/>
            <person name="Pangilinan J."/>
            <person name="Park H.-J."/>
            <person name="Ramirez L."/>
            <person name="Alfaro M."/>
            <person name="Sun H."/>
            <person name="Tritt A."/>
            <person name="Yoshinaga Y."/>
            <person name="Zwiers L.-H."/>
            <person name="Turgeon B."/>
            <person name="Goodwin S."/>
            <person name="Spatafora J."/>
            <person name="Crous P."/>
            <person name="Grigoriev I."/>
        </authorList>
    </citation>
    <scope>NUCLEOTIDE SEQUENCE</scope>
    <source>
        <strain evidence="1">CBS 175.79</strain>
    </source>
</reference>
<dbReference type="AlphaFoldDB" id="A0A6A5XE06"/>
<dbReference type="Proteomes" id="UP000799778">
    <property type="component" value="Unassembled WGS sequence"/>
</dbReference>
<name>A0A6A5XE06_9PLEO</name>
<evidence type="ECO:0000313" key="2">
    <source>
        <dbReference type="Proteomes" id="UP000799778"/>
    </source>
</evidence>
<sequence length="158" mass="17457">MRGLCAGPVNGSRQGFNGYWRAFGRKCSGQSLLIFVLPWRRRNYWTKGGRAKGEGNKGTKGRTGWSAVRCGGIAGGNTEMLDLNAVTPGAVFGEGERAGRAAESMWLWWCRHFEAAERQFVGIVNSNNDCDEGRDQEVQLQSQQRMARDASCASHLRV</sequence>
<proteinExistence type="predicted"/>